<keyword evidence="5" id="KW-1185">Reference proteome</keyword>
<accession>A0A934U6L2</accession>
<evidence type="ECO:0000313" key="4">
    <source>
        <dbReference type="EMBL" id="MBJ8342644.1"/>
    </source>
</evidence>
<feature type="transmembrane region" description="Helical" evidence="1">
    <location>
        <begin position="116"/>
        <end position="134"/>
    </location>
</feature>
<dbReference type="InterPro" id="IPR035919">
    <property type="entry name" value="EAL_sf"/>
</dbReference>
<evidence type="ECO:0000313" key="5">
    <source>
        <dbReference type="Proteomes" id="UP000655868"/>
    </source>
</evidence>
<feature type="domain" description="GGDEF" evidence="3">
    <location>
        <begin position="367"/>
        <end position="499"/>
    </location>
</feature>
<feature type="transmembrane region" description="Helical" evidence="1">
    <location>
        <begin position="23"/>
        <end position="43"/>
    </location>
</feature>
<reference evidence="4" key="1">
    <citation type="submission" date="2020-12" db="EMBL/GenBank/DDBJ databases">
        <title>Antrihabitans popcorni sp. nov. and Antrihabitans auranticaus sp. nov., isolated from a larva cave.</title>
        <authorList>
            <person name="Lee S.D."/>
            <person name="Kim I.S."/>
        </authorList>
    </citation>
    <scope>NUCLEOTIDE SEQUENCE</scope>
    <source>
        <strain evidence="4">YC3-6</strain>
    </source>
</reference>
<feature type="transmembrane region" description="Helical" evidence="1">
    <location>
        <begin position="243"/>
        <end position="259"/>
    </location>
</feature>
<feature type="domain" description="EAL" evidence="2">
    <location>
        <begin position="508"/>
        <end position="760"/>
    </location>
</feature>
<feature type="transmembrane region" description="Helical" evidence="1">
    <location>
        <begin position="176"/>
        <end position="202"/>
    </location>
</feature>
<dbReference type="PANTHER" id="PTHR33121">
    <property type="entry name" value="CYCLIC DI-GMP PHOSPHODIESTERASE PDEF"/>
    <property type="match status" value="1"/>
</dbReference>
<dbReference type="Gene3D" id="3.30.70.270">
    <property type="match status" value="1"/>
</dbReference>
<feature type="transmembrane region" description="Helical" evidence="1">
    <location>
        <begin position="82"/>
        <end position="104"/>
    </location>
</feature>
<feature type="transmembrane region" description="Helical" evidence="1">
    <location>
        <begin position="271"/>
        <end position="290"/>
    </location>
</feature>
<keyword evidence="1" id="KW-0812">Transmembrane</keyword>
<feature type="transmembrane region" description="Helical" evidence="1">
    <location>
        <begin position="141"/>
        <end position="164"/>
    </location>
</feature>
<protein>
    <submittedName>
        <fullName evidence="4">EAL domain-containing protein</fullName>
    </submittedName>
</protein>
<dbReference type="AlphaFoldDB" id="A0A934U6L2"/>
<evidence type="ECO:0000259" key="3">
    <source>
        <dbReference type="PROSITE" id="PS50887"/>
    </source>
</evidence>
<feature type="transmembrane region" description="Helical" evidence="1">
    <location>
        <begin position="296"/>
        <end position="316"/>
    </location>
</feature>
<dbReference type="SMART" id="SM00267">
    <property type="entry name" value="GGDEF"/>
    <property type="match status" value="1"/>
</dbReference>
<dbReference type="InterPro" id="IPR001633">
    <property type="entry name" value="EAL_dom"/>
</dbReference>
<evidence type="ECO:0000259" key="2">
    <source>
        <dbReference type="PROSITE" id="PS50883"/>
    </source>
</evidence>
<dbReference type="PANTHER" id="PTHR33121:SF70">
    <property type="entry name" value="SIGNALING PROTEIN YKOW"/>
    <property type="match status" value="1"/>
</dbReference>
<dbReference type="Gene3D" id="3.20.20.450">
    <property type="entry name" value="EAL domain"/>
    <property type="match status" value="1"/>
</dbReference>
<dbReference type="NCBIfam" id="TIGR00254">
    <property type="entry name" value="GGDEF"/>
    <property type="match status" value="1"/>
</dbReference>
<dbReference type="CDD" id="cd01948">
    <property type="entry name" value="EAL"/>
    <property type="match status" value="1"/>
</dbReference>
<feature type="transmembrane region" description="Helical" evidence="1">
    <location>
        <begin position="55"/>
        <end position="75"/>
    </location>
</feature>
<dbReference type="InterPro" id="IPR043128">
    <property type="entry name" value="Rev_trsase/Diguanyl_cyclase"/>
</dbReference>
<keyword evidence="1" id="KW-0472">Membrane</keyword>
<dbReference type="SUPFAM" id="SSF55073">
    <property type="entry name" value="Nucleotide cyclase"/>
    <property type="match status" value="1"/>
</dbReference>
<evidence type="ECO:0000256" key="1">
    <source>
        <dbReference type="SAM" id="Phobius"/>
    </source>
</evidence>
<dbReference type="CDD" id="cd01949">
    <property type="entry name" value="GGDEF"/>
    <property type="match status" value="1"/>
</dbReference>
<dbReference type="SUPFAM" id="SSF141868">
    <property type="entry name" value="EAL domain-like"/>
    <property type="match status" value="1"/>
</dbReference>
<sequence>MSESRPGARSDIRSHITTVPRPVRILFVVLLLSLAVFTLSTVLRSHEGRIVLLDNWLFDALTLGAAALVAARGIYVRAERSAWLLIGAGMASAGIGDVLFAVLVPDGHSPSIADPAYLAFYPLVYAGLVVLLRVRRPGLPAAIWLDGCTAGLTLAAVVAAIAFGPISASIGGSQTAFLVGLAYPAGDLLLLVLAVGSLTAVGWRSDPRWALLVTGLALYALADIHYLLRAGDGTFTEGYLPDAGWPAAFVLIAAASWMKPVARTDRSLPRLAILIPPLVCTVTAAGLLVLDHTLPIPLLAVLLSAFTIVAVAGRLVMSFNQISALADSHQQARTDELTTLANRRAVTTALSTYSFAHVLQSGPTPMAGPGLLLMDLDRFKEINDSLGHHVGDRLLVQVADRLSRSVRSGELLARLGGDEFAVVLPAGADTGTAHALAERLIDALRAPFDLEEITVHVAASIGIALCPEHCDRPDELLQRADVAMYRAKSTQSSIVVYDAEQDAHILDRARTIEELRTAITAGQLTCHYQPKVDTNDGTVCSVEALVRWKHPTRGLLLPEEFLVHAEQAGLMRPLTTIVLELALRQARRWRDAGSPIGVAVNLSITNLMDVALVTDIDRLLTTYDVPAASLTLEITENVLMTDSVRARHVVESLQDLGVGLSIDDYGTGCSSLAHLQDLAVNELKLDKVFVTRLPSERSIAIVRSTAALAHSLGALLVAEGVENAETLEALRQYGCDITQGYHHSPPLPAEELTLWMSRRETQFGSQLTSIG</sequence>
<comment type="caution">
    <text evidence="4">The sequence shown here is derived from an EMBL/GenBank/DDBJ whole genome shotgun (WGS) entry which is preliminary data.</text>
</comment>
<dbReference type="Pfam" id="PF00563">
    <property type="entry name" value="EAL"/>
    <property type="match status" value="1"/>
</dbReference>
<dbReference type="EMBL" id="JAEMNV010000012">
    <property type="protein sequence ID" value="MBJ8342644.1"/>
    <property type="molecule type" value="Genomic_DNA"/>
</dbReference>
<gene>
    <name evidence="4" type="ORF">JGU71_27520</name>
</gene>
<dbReference type="Pfam" id="PF00990">
    <property type="entry name" value="GGDEF"/>
    <property type="match status" value="1"/>
</dbReference>
<dbReference type="PROSITE" id="PS50883">
    <property type="entry name" value="EAL"/>
    <property type="match status" value="1"/>
</dbReference>
<feature type="transmembrane region" description="Helical" evidence="1">
    <location>
        <begin position="209"/>
        <end position="228"/>
    </location>
</feature>
<name>A0A934U6L2_9NOCA</name>
<organism evidence="4 5">
    <name type="scientific">Antrihabitans stalagmiti</name>
    <dbReference type="NCBI Taxonomy" id="2799499"/>
    <lineage>
        <taxon>Bacteria</taxon>
        <taxon>Bacillati</taxon>
        <taxon>Actinomycetota</taxon>
        <taxon>Actinomycetes</taxon>
        <taxon>Mycobacteriales</taxon>
        <taxon>Nocardiaceae</taxon>
        <taxon>Antrihabitans</taxon>
    </lineage>
</organism>
<dbReference type="GO" id="GO:0071111">
    <property type="term" value="F:cyclic-guanylate-specific phosphodiesterase activity"/>
    <property type="evidence" value="ECO:0007669"/>
    <property type="project" value="InterPro"/>
</dbReference>
<dbReference type="InterPro" id="IPR029787">
    <property type="entry name" value="Nucleotide_cyclase"/>
</dbReference>
<keyword evidence="1" id="KW-1133">Transmembrane helix</keyword>
<dbReference type="SMART" id="SM00052">
    <property type="entry name" value="EAL"/>
    <property type="match status" value="1"/>
</dbReference>
<dbReference type="InterPro" id="IPR000160">
    <property type="entry name" value="GGDEF_dom"/>
</dbReference>
<dbReference type="InterPro" id="IPR050706">
    <property type="entry name" value="Cyclic-di-GMP_PDE-like"/>
</dbReference>
<dbReference type="Proteomes" id="UP000655868">
    <property type="component" value="Unassembled WGS sequence"/>
</dbReference>
<proteinExistence type="predicted"/>
<dbReference type="PROSITE" id="PS50887">
    <property type="entry name" value="GGDEF"/>
    <property type="match status" value="1"/>
</dbReference>